<keyword evidence="1" id="KW-0805">Transcription regulation</keyword>
<keyword evidence="3" id="KW-0804">Transcription</keyword>
<evidence type="ECO:0000313" key="7">
    <source>
        <dbReference type="Proteomes" id="UP001144256"/>
    </source>
</evidence>
<keyword evidence="4" id="KW-0812">Transmembrane</keyword>
<organism evidence="6 7">
    <name type="scientific">Vallitalea longa</name>
    <dbReference type="NCBI Taxonomy" id="2936439"/>
    <lineage>
        <taxon>Bacteria</taxon>
        <taxon>Bacillati</taxon>
        <taxon>Bacillota</taxon>
        <taxon>Clostridia</taxon>
        <taxon>Lachnospirales</taxon>
        <taxon>Vallitaleaceae</taxon>
        <taxon>Vallitalea</taxon>
    </lineage>
</organism>
<feature type="transmembrane region" description="Helical" evidence="4">
    <location>
        <begin position="12"/>
        <end position="33"/>
    </location>
</feature>
<evidence type="ECO:0000256" key="1">
    <source>
        <dbReference type="ARBA" id="ARBA00023015"/>
    </source>
</evidence>
<dbReference type="Proteomes" id="UP001144256">
    <property type="component" value="Unassembled WGS sequence"/>
</dbReference>
<evidence type="ECO:0000313" key="6">
    <source>
        <dbReference type="EMBL" id="GKX31455.1"/>
    </source>
</evidence>
<evidence type="ECO:0000256" key="2">
    <source>
        <dbReference type="ARBA" id="ARBA00023125"/>
    </source>
</evidence>
<dbReference type="AlphaFoldDB" id="A0A9W6DGB5"/>
<gene>
    <name evidence="6" type="ORF">SH1V18_39350</name>
</gene>
<dbReference type="SMART" id="SM00342">
    <property type="entry name" value="HTH_ARAC"/>
    <property type="match status" value="1"/>
</dbReference>
<evidence type="ECO:0000256" key="4">
    <source>
        <dbReference type="SAM" id="Phobius"/>
    </source>
</evidence>
<name>A0A9W6DGB5_9FIRM</name>
<comment type="caution">
    <text evidence="6">The sequence shown here is derived from an EMBL/GenBank/DDBJ whole genome shotgun (WGS) entry which is preliminary data.</text>
</comment>
<dbReference type="InterPro" id="IPR018060">
    <property type="entry name" value="HTH_AraC"/>
</dbReference>
<evidence type="ECO:0000259" key="5">
    <source>
        <dbReference type="PROSITE" id="PS01124"/>
    </source>
</evidence>
<sequence length="725" mass="85328">MVIKKMNKKTMIIKFFITYFFIVLPLLFFTIIITMNTTTRMKKDVNEVLANQLNKICAQLINEYQNYEENSIRLYSRPELAENKMKSNYIRARKGIEVLEDINCNDPYTVDVFLSYGNHYIYSAMGYSKCKVHFENVLSCTKDSTLKALELMDTKENRVEVLYTDKSGYLVYHYMNRNWASSVGSSVNYCIDFDQFKLKLEQLTDRFPAYIIVTINNQEEIHFGYNEVHGLSLLTTEENLTTELKGYTVVSDAIKDMGIKIEVIYDSDQLYKNVTYNQRFNYVFITLSVLITMIVSFYVSKKRYKDIEMLEIDLKERRISKKNYEFSFVESIVNTIIFESDNWQKIAVESQKQLKRQVAMQLFYGLIKEPNEINRILESSQIELYEDYYFIGGIIIKDKDILIEEFENFLETELFCKVPINGQTAMLFLVESPNEDYLYQKRNSVVQRLIKAGKLENTGGIRIGFSQMYQNISMASYAYIEAVSTLRKMSNCQGFRKIEFWENVIKAREEVLQLPEKDVEGYVKALKEENQSDIEYWIQRMNQYIFYQIDSEENRCYLRFCMLQPLIMMVKNQDESHVKGKLVSDAIKYASSSGEEFNETINKIVFQYCKKTKKQDDFVRIIKYIDENFSRYDLSLDEVAAYSGFTKAYLSRLFKSKTGKGYSKYVTELRMNKAKKLLVETDLPIKDIVPQLGYIDVPNFRKRFKIECGMNASAYRKEYVENSNS</sequence>
<dbReference type="GO" id="GO:0043565">
    <property type="term" value="F:sequence-specific DNA binding"/>
    <property type="evidence" value="ECO:0007669"/>
    <property type="project" value="InterPro"/>
</dbReference>
<dbReference type="PROSITE" id="PS01124">
    <property type="entry name" value="HTH_ARAC_FAMILY_2"/>
    <property type="match status" value="1"/>
</dbReference>
<protein>
    <recommendedName>
        <fullName evidence="5">HTH araC/xylS-type domain-containing protein</fullName>
    </recommendedName>
</protein>
<dbReference type="PANTHER" id="PTHR43280">
    <property type="entry name" value="ARAC-FAMILY TRANSCRIPTIONAL REGULATOR"/>
    <property type="match status" value="1"/>
</dbReference>
<dbReference type="PANTHER" id="PTHR43280:SF2">
    <property type="entry name" value="HTH-TYPE TRANSCRIPTIONAL REGULATOR EXSA"/>
    <property type="match status" value="1"/>
</dbReference>
<dbReference type="Gene3D" id="1.10.10.60">
    <property type="entry name" value="Homeodomain-like"/>
    <property type="match status" value="2"/>
</dbReference>
<keyword evidence="4" id="KW-0472">Membrane</keyword>
<dbReference type="InterPro" id="IPR009057">
    <property type="entry name" value="Homeodomain-like_sf"/>
</dbReference>
<keyword evidence="4" id="KW-1133">Transmembrane helix</keyword>
<reference evidence="6" key="1">
    <citation type="submission" date="2022-06" db="EMBL/GenBank/DDBJ databases">
        <title>Vallitalea longa sp. nov., an anaerobic bacterium isolated from marine sediment.</title>
        <authorList>
            <person name="Hirano S."/>
            <person name="Terahara T."/>
            <person name="Mori K."/>
            <person name="Hamada M."/>
            <person name="Matsumoto R."/>
            <person name="Kobayashi T."/>
        </authorList>
    </citation>
    <scope>NUCLEOTIDE SEQUENCE</scope>
    <source>
        <strain evidence="6">SH18-1</strain>
    </source>
</reference>
<dbReference type="GO" id="GO:0003700">
    <property type="term" value="F:DNA-binding transcription factor activity"/>
    <property type="evidence" value="ECO:0007669"/>
    <property type="project" value="InterPro"/>
</dbReference>
<dbReference type="EMBL" id="BRLB01000017">
    <property type="protein sequence ID" value="GKX31455.1"/>
    <property type="molecule type" value="Genomic_DNA"/>
</dbReference>
<keyword evidence="2" id="KW-0238">DNA-binding</keyword>
<keyword evidence="7" id="KW-1185">Reference proteome</keyword>
<proteinExistence type="predicted"/>
<feature type="domain" description="HTH araC/xylS-type" evidence="5">
    <location>
        <begin position="619"/>
        <end position="718"/>
    </location>
</feature>
<dbReference type="Pfam" id="PF12833">
    <property type="entry name" value="HTH_18"/>
    <property type="match status" value="1"/>
</dbReference>
<dbReference type="SUPFAM" id="SSF46689">
    <property type="entry name" value="Homeodomain-like"/>
    <property type="match status" value="2"/>
</dbReference>
<accession>A0A9W6DGB5</accession>
<evidence type="ECO:0000256" key="3">
    <source>
        <dbReference type="ARBA" id="ARBA00023163"/>
    </source>
</evidence>
<feature type="transmembrane region" description="Helical" evidence="4">
    <location>
        <begin position="280"/>
        <end position="299"/>
    </location>
</feature>